<protein>
    <submittedName>
        <fullName evidence="7">Glucose dehydrogenase [FAD, quinone]-like</fullName>
    </submittedName>
</protein>
<dbReference type="Proteomes" id="UP000504606">
    <property type="component" value="Unplaced"/>
</dbReference>
<dbReference type="RefSeq" id="XP_026284196.2">
    <property type="nucleotide sequence ID" value="XM_026428411.2"/>
</dbReference>
<dbReference type="PROSITE" id="PS00624">
    <property type="entry name" value="GMC_OXRED_2"/>
    <property type="match status" value="1"/>
</dbReference>
<evidence type="ECO:0000259" key="5">
    <source>
        <dbReference type="PROSITE" id="PS00624"/>
    </source>
</evidence>
<dbReference type="SUPFAM" id="SSF51905">
    <property type="entry name" value="FAD/NAD(P)-binding domain"/>
    <property type="match status" value="1"/>
</dbReference>
<dbReference type="Pfam" id="PF00732">
    <property type="entry name" value="GMC_oxred_N"/>
    <property type="match status" value="1"/>
</dbReference>
<feature type="domain" description="Glucose-methanol-choline oxidoreductase N-terminal" evidence="5">
    <location>
        <begin position="55"/>
        <end position="69"/>
    </location>
</feature>
<dbReference type="GO" id="GO:0050660">
    <property type="term" value="F:flavin adenine dinucleotide binding"/>
    <property type="evidence" value="ECO:0007669"/>
    <property type="project" value="InterPro"/>
</dbReference>
<evidence type="ECO:0000313" key="6">
    <source>
        <dbReference type="Proteomes" id="UP000504606"/>
    </source>
</evidence>
<organism evidence="6 7">
    <name type="scientific">Frankliniella occidentalis</name>
    <name type="common">Western flower thrips</name>
    <name type="synonym">Euthrips occidentalis</name>
    <dbReference type="NCBI Taxonomy" id="133901"/>
    <lineage>
        <taxon>Eukaryota</taxon>
        <taxon>Metazoa</taxon>
        <taxon>Ecdysozoa</taxon>
        <taxon>Arthropoda</taxon>
        <taxon>Hexapoda</taxon>
        <taxon>Insecta</taxon>
        <taxon>Pterygota</taxon>
        <taxon>Neoptera</taxon>
        <taxon>Paraneoptera</taxon>
        <taxon>Thysanoptera</taxon>
        <taxon>Terebrantia</taxon>
        <taxon>Thripoidea</taxon>
        <taxon>Thripidae</taxon>
        <taxon>Frankliniella</taxon>
    </lineage>
</organism>
<keyword evidence="3" id="KW-0285">Flavoprotein</keyword>
<evidence type="ECO:0000256" key="1">
    <source>
        <dbReference type="ARBA" id="ARBA00001974"/>
    </source>
</evidence>
<gene>
    <name evidence="7" type="primary">LOC113210424</name>
</gene>
<dbReference type="Pfam" id="PF05199">
    <property type="entry name" value="GMC_oxred_C"/>
    <property type="match status" value="1"/>
</dbReference>
<comment type="cofactor">
    <cofactor evidence="1">
        <name>FAD</name>
        <dbReference type="ChEBI" id="CHEBI:57692"/>
    </cofactor>
</comment>
<dbReference type="InterPro" id="IPR007867">
    <property type="entry name" value="GMC_OxRtase_C"/>
</dbReference>
<dbReference type="PANTHER" id="PTHR11552">
    <property type="entry name" value="GLUCOSE-METHANOL-CHOLINE GMC OXIDOREDUCTASE"/>
    <property type="match status" value="1"/>
</dbReference>
<dbReference type="GO" id="GO:0016614">
    <property type="term" value="F:oxidoreductase activity, acting on CH-OH group of donors"/>
    <property type="evidence" value="ECO:0007669"/>
    <property type="project" value="InterPro"/>
</dbReference>
<reference evidence="7" key="1">
    <citation type="submission" date="2025-08" db="UniProtKB">
        <authorList>
            <consortium name="RefSeq"/>
        </authorList>
    </citation>
    <scope>IDENTIFICATION</scope>
    <source>
        <tissue evidence="7">Whole organism</tissue>
    </source>
</reference>
<dbReference type="OrthoDB" id="269227at2759"/>
<accession>A0A6J1T0G1</accession>
<dbReference type="InterPro" id="IPR036188">
    <property type="entry name" value="FAD/NAD-bd_sf"/>
</dbReference>
<dbReference type="SUPFAM" id="SSF54373">
    <property type="entry name" value="FAD-linked reductases, C-terminal domain"/>
    <property type="match status" value="1"/>
</dbReference>
<sequence>MKRRSNLRVETFATARKVLLETFQTGPRAVGVEYENAAGQVVQVKASKEVIVSAGALHSPQLLMLSGIGPSHHLKNLNVDVVSDLPVGEGLMDHPDVLGVQYKCGPPLCVHDWETREEDLRQYNSSREGALAAANMLQLMAFLRSHKARPWTGHQPDLQLIFLGNTQTEVITPSCLLMDSWRLNRVIVLVSLMRPESRGWVRLNASDPHAAPLVKLNYFGDDQGHDLDTVVEGLQFALRLEAPLRKTGLSLDKTNNPQCARFPMGSDGFLRCLARTSTVTAWHWSGTCRMGRANDPRAVVDSQLRVRGVSGLRVVDASVMPYITSGNTNAPTIMLAEVAADLIKRAQS</sequence>
<dbReference type="InterPro" id="IPR000172">
    <property type="entry name" value="GMC_OxRdtase_N"/>
</dbReference>
<dbReference type="GeneID" id="113210424"/>
<evidence type="ECO:0000313" key="7">
    <source>
        <dbReference type="RefSeq" id="XP_026284196.2"/>
    </source>
</evidence>
<dbReference type="KEGG" id="foc:113210424"/>
<evidence type="ECO:0000256" key="3">
    <source>
        <dbReference type="ARBA" id="ARBA00022630"/>
    </source>
</evidence>
<evidence type="ECO:0000256" key="4">
    <source>
        <dbReference type="ARBA" id="ARBA00022827"/>
    </source>
</evidence>
<comment type="similarity">
    <text evidence="2">Belongs to the GMC oxidoreductase family.</text>
</comment>
<dbReference type="AlphaFoldDB" id="A0A6J1T0G1"/>
<dbReference type="Gene3D" id="3.30.560.10">
    <property type="entry name" value="Glucose Oxidase, domain 3"/>
    <property type="match status" value="1"/>
</dbReference>
<proteinExistence type="inferred from homology"/>
<keyword evidence="6" id="KW-1185">Reference proteome</keyword>
<keyword evidence="4" id="KW-0274">FAD</keyword>
<dbReference type="Gene3D" id="3.50.50.60">
    <property type="entry name" value="FAD/NAD(P)-binding domain"/>
    <property type="match status" value="1"/>
</dbReference>
<dbReference type="InterPro" id="IPR012132">
    <property type="entry name" value="GMC_OxRdtase"/>
</dbReference>
<evidence type="ECO:0000256" key="2">
    <source>
        <dbReference type="ARBA" id="ARBA00010790"/>
    </source>
</evidence>
<name>A0A6J1T0G1_FRAOC</name>
<dbReference type="PANTHER" id="PTHR11552:SF147">
    <property type="entry name" value="CHOLINE DEHYDROGENASE, MITOCHONDRIAL"/>
    <property type="match status" value="1"/>
</dbReference>